<evidence type="ECO:0000313" key="2">
    <source>
        <dbReference type="Proteomes" id="UP000054477"/>
    </source>
</evidence>
<organism evidence="1 2">
    <name type="scientific">Laccaria amethystina LaAM-08-1</name>
    <dbReference type="NCBI Taxonomy" id="1095629"/>
    <lineage>
        <taxon>Eukaryota</taxon>
        <taxon>Fungi</taxon>
        <taxon>Dikarya</taxon>
        <taxon>Basidiomycota</taxon>
        <taxon>Agaricomycotina</taxon>
        <taxon>Agaricomycetes</taxon>
        <taxon>Agaricomycetidae</taxon>
        <taxon>Agaricales</taxon>
        <taxon>Agaricineae</taxon>
        <taxon>Hydnangiaceae</taxon>
        <taxon>Laccaria</taxon>
    </lineage>
</organism>
<gene>
    <name evidence="1" type="ORF">K443DRAFT_320182</name>
</gene>
<protein>
    <submittedName>
        <fullName evidence="1">Uncharacterized protein</fullName>
    </submittedName>
</protein>
<dbReference type="HOGENOM" id="CLU_1981915_0_0_1"/>
<reference evidence="2" key="2">
    <citation type="submission" date="2015-01" db="EMBL/GenBank/DDBJ databases">
        <title>Evolutionary Origins and Diversification of the Mycorrhizal Mutualists.</title>
        <authorList>
            <consortium name="DOE Joint Genome Institute"/>
            <consortium name="Mycorrhizal Genomics Consortium"/>
            <person name="Kohler A."/>
            <person name="Kuo A."/>
            <person name="Nagy L.G."/>
            <person name="Floudas D."/>
            <person name="Copeland A."/>
            <person name="Barry K.W."/>
            <person name="Cichocki N."/>
            <person name="Veneault-Fourrey C."/>
            <person name="LaButti K."/>
            <person name="Lindquist E.A."/>
            <person name="Lipzen A."/>
            <person name="Lundell T."/>
            <person name="Morin E."/>
            <person name="Murat C."/>
            <person name="Riley R."/>
            <person name="Ohm R."/>
            <person name="Sun H."/>
            <person name="Tunlid A."/>
            <person name="Henrissat B."/>
            <person name="Grigoriev I.V."/>
            <person name="Hibbett D.S."/>
            <person name="Martin F."/>
        </authorList>
    </citation>
    <scope>NUCLEOTIDE SEQUENCE [LARGE SCALE GENOMIC DNA]</scope>
    <source>
        <strain evidence="2">LaAM-08-1</strain>
    </source>
</reference>
<proteinExistence type="predicted"/>
<keyword evidence="2" id="KW-1185">Reference proteome</keyword>
<evidence type="ECO:0000313" key="1">
    <source>
        <dbReference type="EMBL" id="KIJ95731.1"/>
    </source>
</evidence>
<dbReference type="EMBL" id="KN838745">
    <property type="protein sequence ID" value="KIJ95731.1"/>
    <property type="molecule type" value="Genomic_DNA"/>
</dbReference>
<sequence>MTRTTHKSFSQTRLDIELVNPTLTLCQRPPATLASQDFAENLGNLKPNVTMDEGRKCQRNRRSLSRWHGSWHPKHSNIQLLLQLDLLRSSVAAEEQVLDVELGTRTTLKPAKAGYIYPSRIQDFVG</sequence>
<dbReference type="Proteomes" id="UP000054477">
    <property type="component" value="Unassembled WGS sequence"/>
</dbReference>
<name>A0A0C9XDC1_9AGAR</name>
<reference evidence="1 2" key="1">
    <citation type="submission" date="2014-04" db="EMBL/GenBank/DDBJ databases">
        <authorList>
            <consortium name="DOE Joint Genome Institute"/>
            <person name="Kuo A."/>
            <person name="Kohler A."/>
            <person name="Nagy L.G."/>
            <person name="Floudas D."/>
            <person name="Copeland A."/>
            <person name="Barry K.W."/>
            <person name="Cichocki N."/>
            <person name="Veneault-Fourrey C."/>
            <person name="LaButti K."/>
            <person name="Lindquist E.A."/>
            <person name="Lipzen A."/>
            <person name="Lundell T."/>
            <person name="Morin E."/>
            <person name="Murat C."/>
            <person name="Sun H."/>
            <person name="Tunlid A."/>
            <person name="Henrissat B."/>
            <person name="Grigoriev I.V."/>
            <person name="Hibbett D.S."/>
            <person name="Martin F."/>
            <person name="Nordberg H.P."/>
            <person name="Cantor M.N."/>
            <person name="Hua S.X."/>
        </authorList>
    </citation>
    <scope>NUCLEOTIDE SEQUENCE [LARGE SCALE GENOMIC DNA]</scope>
    <source>
        <strain evidence="1 2">LaAM-08-1</strain>
    </source>
</reference>
<dbReference type="AlphaFoldDB" id="A0A0C9XDC1"/>
<accession>A0A0C9XDC1</accession>